<evidence type="ECO:0000256" key="3">
    <source>
        <dbReference type="ARBA" id="ARBA00023163"/>
    </source>
</evidence>
<evidence type="ECO:0000313" key="7">
    <source>
        <dbReference type="Proteomes" id="UP000622317"/>
    </source>
</evidence>
<dbReference type="RefSeq" id="WP_191617514.1">
    <property type="nucleotide sequence ID" value="NZ_JACYFG010000036.1"/>
</dbReference>
<dbReference type="GO" id="GO:0045892">
    <property type="term" value="P:negative regulation of DNA-templated transcription"/>
    <property type="evidence" value="ECO:0007669"/>
    <property type="project" value="TreeGrafter"/>
</dbReference>
<keyword evidence="1" id="KW-0805">Transcription regulation</keyword>
<dbReference type="InterPro" id="IPR050707">
    <property type="entry name" value="HTH_MetabolicPath_Reg"/>
</dbReference>
<dbReference type="SMART" id="SM00346">
    <property type="entry name" value="HTH_ICLR"/>
    <property type="match status" value="1"/>
</dbReference>
<gene>
    <name evidence="6" type="ORF">IEN85_13005</name>
</gene>
<proteinExistence type="predicted"/>
<dbReference type="SUPFAM" id="SSF55781">
    <property type="entry name" value="GAF domain-like"/>
    <property type="match status" value="1"/>
</dbReference>
<evidence type="ECO:0000256" key="1">
    <source>
        <dbReference type="ARBA" id="ARBA00023015"/>
    </source>
</evidence>
<dbReference type="Gene3D" id="1.10.10.10">
    <property type="entry name" value="Winged helix-like DNA-binding domain superfamily/Winged helix DNA-binding domain"/>
    <property type="match status" value="1"/>
</dbReference>
<evidence type="ECO:0000313" key="6">
    <source>
        <dbReference type="EMBL" id="MBD5780412.1"/>
    </source>
</evidence>
<feature type="domain" description="HTH iclR-type" evidence="4">
    <location>
        <begin position="9"/>
        <end position="71"/>
    </location>
</feature>
<keyword evidence="7" id="KW-1185">Reference proteome</keyword>
<dbReference type="InterPro" id="IPR036388">
    <property type="entry name" value="WH-like_DNA-bd_sf"/>
</dbReference>
<dbReference type="PANTHER" id="PTHR30136">
    <property type="entry name" value="HELIX-TURN-HELIX TRANSCRIPTIONAL REGULATOR, ICLR FAMILY"/>
    <property type="match status" value="1"/>
</dbReference>
<comment type="caution">
    <text evidence="6">The sequence shown here is derived from an EMBL/GenBank/DDBJ whole genome shotgun (WGS) entry which is preliminary data.</text>
</comment>
<dbReference type="SUPFAM" id="SSF46785">
    <property type="entry name" value="Winged helix' DNA-binding domain"/>
    <property type="match status" value="1"/>
</dbReference>
<accession>A0A927F8S0</accession>
<keyword evidence="2" id="KW-0238">DNA-binding</keyword>
<feature type="domain" description="IclR-ED" evidence="5">
    <location>
        <begin position="72"/>
        <end position="253"/>
    </location>
</feature>
<evidence type="ECO:0000256" key="2">
    <source>
        <dbReference type="ARBA" id="ARBA00023125"/>
    </source>
</evidence>
<dbReference type="Proteomes" id="UP000622317">
    <property type="component" value="Unassembled WGS sequence"/>
</dbReference>
<dbReference type="InterPro" id="IPR014757">
    <property type="entry name" value="Tscrpt_reg_IclR_C"/>
</dbReference>
<dbReference type="InterPro" id="IPR036390">
    <property type="entry name" value="WH_DNA-bd_sf"/>
</dbReference>
<dbReference type="PANTHER" id="PTHR30136:SF7">
    <property type="entry name" value="HTH-TYPE TRANSCRIPTIONAL REGULATOR KDGR-RELATED"/>
    <property type="match status" value="1"/>
</dbReference>
<dbReference type="InterPro" id="IPR029016">
    <property type="entry name" value="GAF-like_dom_sf"/>
</dbReference>
<dbReference type="PROSITE" id="PS51078">
    <property type="entry name" value="ICLR_ED"/>
    <property type="match status" value="1"/>
</dbReference>
<protein>
    <submittedName>
        <fullName evidence="6">Helix-turn-helix domain-containing protein</fullName>
    </submittedName>
</protein>
<dbReference type="Pfam" id="PF09339">
    <property type="entry name" value="HTH_IclR"/>
    <property type="match status" value="1"/>
</dbReference>
<dbReference type="PROSITE" id="PS51077">
    <property type="entry name" value="HTH_ICLR"/>
    <property type="match status" value="1"/>
</dbReference>
<evidence type="ECO:0000259" key="5">
    <source>
        <dbReference type="PROSITE" id="PS51078"/>
    </source>
</evidence>
<dbReference type="GO" id="GO:0003677">
    <property type="term" value="F:DNA binding"/>
    <property type="evidence" value="ECO:0007669"/>
    <property type="project" value="UniProtKB-KW"/>
</dbReference>
<dbReference type="EMBL" id="JACYFG010000036">
    <property type="protein sequence ID" value="MBD5780412.1"/>
    <property type="molecule type" value="Genomic_DNA"/>
</dbReference>
<dbReference type="AlphaFoldDB" id="A0A927F8S0"/>
<reference evidence="6" key="1">
    <citation type="submission" date="2020-09" db="EMBL/GenBank/DDBJ databases">
        <title>Pelagicoccus enzymogenes sp. nov. with an EPS production, isolated from marine sediment.</title>
        <authorList>
            <person name="Feng X."/>
        </authorList>
    </citation>
    <scope>NUCLEOTIDE SEQUENCE</scope>
    <source>
        <strain evidence="6">NFK12</strain>
    </source>
</reference>
<name>A0A927F8S0_9BACT</name>
<dbReference type="Pfam" id="PF01614">
    <property type="entry name" value="IclR_C"/>
    <property type="match status" value="1"/>
</dbReference>
<sequence length="256" mass="27899">MPQAPQYKVPALEKGLDILEALAADPIPLSLAELASRLNRSSSELFRMLNCLEHRNYIERDSVSGKYLLSLKLYALSHTHSVIDRLTRSAIGPMQELTDSLRESCHLSLLDRGRLLVVSQVESPSPIRLSIEVGARFDPLLTASGRLLLAHSTEPKQAEHLQQSDTWNQLSPAKQKRVRSELQALSKNSSVEAESDTIEGVIDLSTIIGNSPSGLLAALTVTRFRSKKAPSNKASAAKSLLETASKITDSLGLNPS</sequence>
<evidence type="ECO:0000259" key="4">
    <source>
        <dbReference type="PROSITE" id="PS51077"/>
    </source>
</evidence>
<dbReference type="Gene3D" id="3.30.450.40">
    <property type="match status" value="1"/>
</dbReference>
<organism evidence="6 7">
    <name type="scientific">Pelagicoccus enzymogenes</name>
    <dbReference type="NCBI Taxonomy" id="2773457"/>
    <lineage>
        <taxon>Bacteria</taxon>
        <taxon>Pseudomonadati</taxon>
        <taxon>Verrucomicrobiota</taxon>
        <taxon>Opitutia</taxon>
        <taxon>Puniceicoccales</taxon>
        <taxon>Pelagicoccaceae</taxon>
        <taxon>Pelagicoccus</taxon>
    </lineage>
</organism>
<dbReference type="GO" id="GO:0003700">
    <property type="term" value="F:DNA-binding transcription factor activity"/>
    <property type="evidence" value="ECO:0007669"/>
    <property type="project" value="TreeGrafter"/>
</dbReference>
<dbReference type="InterPro" id="IPR005471">
    <property type="entry name" value="Tscrpt_reg_IclR_N"/>
</dbReference>
<keyword evidence="3" id="KW-0804">Transcription</keyword>